<dbReference type="InterPro" id="IPR011051">
    <property type="entry name" value="RmlC_Cupin_sf"/>
</dbReference>
<dbReference type="Gene3D" id="2.60.120.10">
    <property type="entry name" value="Jelly Rolls"/>
    <property type="match status" value="1"/>
</dbReference>
<dbReference type="CDD" id="cd02238">
    <property type="entry name" value="cupin_KdgF"/>
    <property type="match status" value="1"/>
</dbReference>
<proteinExistence type="predicted"/>
<sequence length="107" mass="11976">MFEKSSEEGYQQVLPGIRQKTLVHGEKTLMVEFLLEQGALLPLHSHPHEQTGYLVSGRIRLSIDGKKHEVRPGDSWCIAGGAQHNAEILENSVAVEVFSPVREEYLP</sequence>
<dbReference type="PANTHER" id="PTHR40112:SF1">
    <property type="entry name" value="H2HPP ISOMERASE"/>
    <property type="match status" value="1"/>
</dbReference>
<reference evidence="2 3" key="1">
    <citation type="submission" date="2020-12" db="EMBL/GenBank/DDBJ databases">
        <title>Geomonas sp. Red259, isolated from paddy soil.</title>
        <authorList>
            <person name="Xu Z."/>
            <person name="Zhang Z."/>
            <person name="Masuda Y."/>
            <person name="Itoh H."/>
            <person name="Senoo K."/>
        </authorList>
    </citation>
    <scope>NUCLEOTIDE SEQUENCE [LARGE SCALE GENOMIC DNA]</scope>
    <source>
        <strain evidence="2 3">Red259</strain>
    </source>
</reference>
<dbReference type="RefSeq" id="WP_199394987.1">
    <property type="nucleotide sequence ID" value="NZ_JAEMHK010000006.1"/>
</dbReference>
<evidence type="ECO:0000313" key="2">
    <source>
        <dbReference type="EMBL" id="MBJ6800479.1"/>
    </source>
</evidence>
<protein>
    <submittedName>
        <fullName evidence="2">Cupin domain-containing protein</fullName>
    </submittedName>
</protein>
<dbReference type="SUPFAM" id="SSF51182">
    <property type="entry name" value="RmlC-like cupins"/>
    <property type="match status" value="1"/>
</dbReference>
<organism evidence="2 3">
    <name type="scientific">Geomonas propionica</name>
    <dbReference type="NCBI Taxonomy" id="2798582"/>
    <lineage>
        <taxon>Bacteria</taxon>
        <taxon>Pseudomonadati</taxon>
        <taxon>Thermodesulfobacteriota</taxon>
        <taxon>Desulfuromonadia</taxon>
        <taxon>Geobacterales</taxon>
        <taxon>Geobacteraceae</taxon>
        <taxon>Geomonas</taxon>
    </lineage>
</organism>
<accession>A0ABS0YRA5</accession>
<dbReference type="PIRSF" id="PIRSF029883">
    <property type="entry name" value="KdgF"/>
    <property type="match status" value="1"/>
</dbReference>
<keyword evidence="3" id="KW-1185">Reference proteome</keyword>
<gene>
    <name evidence="2" type="ORF">JFN90_10060</name>
</gene>
<name>A0ABS0YRA5_9BACT</name>
<evidence type="ECO:0000313" key="3">
    <source>
        <dbReference type="Proteomes" id="UP000641025"/>
    </source>
</evidence>
<dbReference type="InterPro" id="IPR013096">
    <property type="entry name" value="Cupin_2"/>
</dbReference>
<dbReference type="EMBL" id="JAEMHK010000006">
    <property type="protein sequence ID" value="MBJ6800479.1"/>
    <property type="molecule type" value="Genomic_DNA"/>
</dbReference>
<dbReference type="Pfam" id="PF07883">
    <property type="entry name" value="Cupin_2"/>
    <property type="match status" value="1"/>
</dbReference>
<dbReference type="PANTHER" id="PTHR40112">
    <property type="entry name" value="H2HPP ISOMERASE"/>
    <property type="match status" value="1"/>
</dbReference>
<dbReference type="InterPro" id="IPR025499">
    <property type="entry name" value="KdgF"/>
</dbReference>
<comment type="caution">
    <text evidence="2">The sequence shown here is derived from an EMBL/GenBank/DDBJ whole genome shotgun (WGS) entry which is preliminary data.</text>
</comment>
<dbReference type="InterPro" id="IPR052535">
    <property type="entry name" value="Bacilysin_H2HPP_isomerase"/>
</dbReference>
<dbReference type="InterPro" id="IPR014710">
    <property type="entry name" value="RmlC-like_jellyroll"/>
</dbReference>
<dbReference type="Proteomes" id="UP000641025">
    <property type="component" value="Unassembled WGS sequence"/>
</dbReference>
<evidence type="ECO:0000259" key="1">
    <source>
        <dbReference type="Pfam" id="PF07883"/>
    </source>
</evidence>
<feature type="domain" description="Cupin type-2" evidence="1">
    <location>
        <begin position="33"/>
        <end position="92"/>
    </location>
</feature>